<dbReference type="RefSeq" id="WP_382345662.1">
    <property type="nucleotide sequence ID" value="NZ_JBHMBP010000001.1"/>
</dbReference>
<evidence type="ECO:0000313" key="2">
    <source>
        <dbReference type="EMBL" id="MFC6959608.1"/>
    </source>
</evidence>
<dbReference type="EMBL" id="JBHSYS010000004">
    <property type="protein sequence ID" value="MFC6959608.1"/>
    <property type="molecule type" value="Genomic_DNA"/>
</dbReference>
<keyword evidence="3" id="KW-1185">Reference proteome</keyword>
<feature type="region of interest" description="Disordered" evidence="1">
    <location>
        <begin position="1"/>
        <end position="91"/>
    </location>
</feature>
<accession>A0ABW2DFN4</accession>
<name>A0ABW2DFN4_9ACTN</name>
<gene>
    <name evidence="2" type="ORF">ACFQS3_20650</name>
</gene>
<feature type="compositionally biased region" description="Acidic residues" evidence="1">
    <location>
        <begin position="15"/>
        <end position="28"/>
    </location>
</feature>
<sequence>MSDDVNEGDPYGYIDDGEEEGEEVEDDILDARDYSEADRWGMTADEERRGAPLADELAAEEPDFGAGDDEDRPGPGDPVPDRAEPEDPPSY</sequence>
<organism evidence="2 3">
    <name type="scientific">Glycomyces mayteni</name>
    <dbReference type="NCBI Taxonomy" id="543887"/>
    <lineage>
        <taxon>Bacteria</taxon>
        <taxon>Bacillati</taxon>
        <taxon>Actinomycetota</taxon>
        <taxon>Actinomycetes</taxon>
        <taxon>Glycomycetales</taxon>
        <taxon>Glycomycetaceae</taxon>
        <taxon>Glycomyces</taxon>
    </lineage>
</organism>
<dbReference type="Proteomes" id="UP001596470">
    <property type="component" value="Unassembled WGS sequence"/>
</dbReference>
<feature type="compositionally biased region" description="Acidic residues" evidence="1">
    <location>
        <begin position="57"/>
        <end position="71"/>
    </location>
</feature>
<proteinExistence type="predicted"/>
<feature type="compositionally biased region" description="Basic and acidic residues" evidence="1">
    <location>
        <begin position="29"/>
        <end position="50"/>
    </location>
</feature>
<comment type="caution">
    <text evidence="2">The sequence shown here is derived from an EMBL/GenBank/DDBJ whole genome shotgun (WGS) entry which is preliminary data.</text>
</comment>
<evidence type="ECO:0000313" key="3">
    <source>
        <dbReference type="Proteomes" id="UP001596470"/>
    </source>
</evidence>
<protein>
    <submittedName>
        <fullName evidence="2">Uncharacterized protein</fullName>
    </submittedName>
</protein>
<evidence type="ECO:0000256" key="1">
    <source>
        <dbReference type="SAM" id="MobiDB-lite"/>
    </source>
</evidence>
<reference evidence="3" key="1">
    <citation type="journal article" date="2019" name="Int. J. Syst. Evol. Microbiol.">
        <title>The Global Catalogue of Microorganisms (GCM) 10K type strain sequencing project: providing services to taxonomists for standard genome sequencing and annotation.</title>
        <authorList>
            <consortium name="The Broad Institute Genomics Platform"/>
            <consortium name="The Broad Institute Genome Sequencing Center for Infectious Disease"/>
            <person name="Wu L."/>
            <person name="Ma J."/>
        </authorList>
    </citation>
    <scope>NUCLEOTIDE SEQUENCE [LARGE SCALE GENOMIC DNA]</scope>
    <source>
        <strain evidence="3">KACC 12634</strain>
    </source>
</reference>